<comment type="caution">
    <text evidence="2">The sequence shown here is derived from an EMBL/GenBank/DDBJ whole genome shotgun (WGS) entry which is preliminary data.</text>
</comment>
<proteinExistence type="predicted"/>
<keyword evidence="3" id="KW-1185">Reference proteome</keyword>
<gene>
    <name evidence="2" type="ORF">DPMN_184246</name>
</gene>
<dbReference type="Proteomes" id="UP000828390">
    <property type="component" value="Unassembled WGS sequence"/>
</dbReference>
<reference evidence="2" key="2">
    <citation type="submission" date="2020-11" db="EMBL/GenBank/DDBJ databases">
        <authorList>
            <person name="McCartney M.A."/>
            <person name="Auch B."/>
            <person name="Kono T."/>
            <person name="Mallez S."/>
            <person name="Becker A."/>
            <person name="Gohl D.M."/>
            <person name="Silverstein K.A.T."/>
            <person name="Koren S."/>
            <person name="Bechman K.B."/>
            <person name="Herman A."/>
            <person name="Abrahante J.E."/>
            <person name="Garbe J."/>
        </authorList>
    </citation>
    <scope>NUCLEOTIDE SEQUENCE</scope>
    <source>
        <strain evidence="2">Duluth1</strain>
        <tissue evidence="2">Whole animal</tissue>
    </source>
</reference>
<accession>A0A9D4DIF8</accession>
<evidence type="ECO:0000256" key="1">
    <source>
        <dbReference type="SAM" id="MobiDB-lite"/>
    </source>
</evidence>
<evidence type="ECO:0000313" key="2">
    <source>
        <dbReference type="EMBL" id="KAH3749736.1"/>
    </source>
</evidence>
<evidence type="ECO:0000313" key="3">
    <source>
        <dbReference type="Proteomes" id="UP000828390"/>
    </source>
</evidence>
<dbReference type="EMBL" id="JAIWYP010000010">
    <property type="protein sequence ID" value="KAH3749736.1"/>
    <property type="molecule type" value="Genomic_DNA"/>
</dbReference>
<sequence length="78" mass="8830">MTLEHLKVNIFDTRVVSGARQLLREKQQSTPNDDDKQGMEPAQTTDDKQSKKLLVLLRSLLSLDNGTYDDIIKTNVNS</sequence>
<feature type="region of interest" description="Disordered" evidence="1">
    <location>
        <begin position="24"/>
        <end position="47"/>
    </location>
</feature>
<dbReference type="AlphaFoldDB" id="A0A9D4DIF8"/>
<protein>
    <submittedName>
        <fullName evidence="2">Uncharacterized protein</fullName>
    </submittedName>
</protein>
<feature type="compositionally biased region" description="Basic and acidic residues" evidence="1">
    <location>
        <begin position="24"/>
        <end position="38"/>
    </location>
</feature>
<organism evidence="2 3">
    <name type="scientific">Dreissena polymorpha</name>
    <name type="common">Zebra mussel</name>
    <name type="synonym">Mytilus polymorpha</name>
    <dbReference type="NCBI Taxonomy" id="45954"/>
    <lineage>
        <taxon>Eukaryota</taxon>
        <taxon>Metazoa</taxon>
        <taxon>Spiralia</taxon>
        <taxon>Lophotrochozoa</taxon>
        <taxon>Mollusca</taxon>
        <taxon>Bivalvia</taxon>
        <taxon>Autobranchia</taxon>
        <taxon>Heteroconchia</taxon>
        <taxon>Euheterodonta</taxon>
        <taxon>Imparidentia</taxon>
        <taxon>Neoheterodontei</taxon>
        <taxon>Myida</taxon>
        <taxon>Dreissenoidea</taxon>
        <taxon>Dreissenidae</taxon>
        <taxon>Dreissena</taxon>
    </lineage>
</organism>
<reference evidence="2" key="1">
    <citation type="journal article" date="2019" name="bioRxiv">
        <title>The Genome of the Zebra Mussel, Dreissena polymorpha: A Resource for Invasive Species Research.</title>
        <authorList>
            <person name="McCartney M.A."/>
            <person name="Auch B."/>
            <person name="Kono T."/>
            <person name="Mallez S."/>
            <person name="Zhang Y."/>
            <person name="Obille A."/>
            <person name="Becker A."/>
            <person name="Abrahante J.E."/>
            <person name="Garbe J."/>
            <person name="Badalamenti J.P."/>
            <person name="Herman A."/>
            <person name="Mangelson H."/>
            <person name="Liachko I."/>
            <person name="Sullivan S."/>
            <person name="Sone E.D."/>
            <person name="Koren S."/>
            <person name="Silverstein K.A.T."/>
            <person name="Beckman K.B."/>
            <person name="Gohl D.M."/>
        </authorList>
    </citation>
    <scope>NUCLEOTIDE SEQUENCE</scope>
    <source>
        <strain evidence="2">Duluth1</strain>
        <tissue evidence="2">Whole animal</tissue>
    </source>
</reference>
<name>A0A9D4DIF8_DREPO</name>